<dbReference type="InterPro" id="IPR025028">
    <property type="entry name" value="DUF3951"/>
</dbReference>
<dbReference type="Proteomes" id="UP000233440">
    <property type="component" value="Unassembled WGS sequence"/>
</dbReference>
<sequence>MGYVFTLFIMVVLGFICYRIFKGKSVPSNQYTPYDDITVGKR</sequence>
<keyword evidence="3" id="KW-1185">Reference proteome</keyword>
<gene>
    <name evidence="2" type="ORF">CWO92_13095</name>
</gene>
<keyword evidence="1" id="KW-0812">Transmembrane</keyword>
<dbReference type="AlphaFoldDB" id="A0A2N3LJ36"/>
<dbReference type="OrthoDB" id="2455398at2"/>
<keyword evidence="1" id="KW-0472">Membrane</keyword>
<dbReference type="Pfam" id="PF13131">
    <property type="entry name" value="DUF3951"/>
    <property type="match status" value="1"/>
</dbReference>
<feature type="transmembrane region" description="Helical" evidence="1">
    <location>
        <begin position="6"/>
        <end position="21"/>
    </location>
</feature>
<evidence type="ECO:0000256" key="1">
    <source>
        <dbReference type="SAM" id="Phobius"/>
    </source>
</evidence>
<name>A0A2N3LJ36_9BACI</name>
<reference evidence="2 3" key="1">
    <citation type="submission" date="2017-11" db="EMBL/GenBank/DDBJ databases">
        <title>Bacillus camelliae sp. nov., isolated from pu'er tea.</title>
        <authorList>
            <person name="Niu L."/>
        </authorList>
    </citation>
    <scope>NUCLEOTIDE SEQUENCE [LARGE SCALE GENOMIC DNA]</scope>
    <source>
        <strain evidence="2 3">7578-1</strain>
    </source>
</reference>
<comment type="caution">
    <text evidence="2">The sequence shown here is derived from an EMBL/GenBank/DDBJ whole genome shotgun (WGS) entry which is preliminary data.</text>
</comment>
<evidence type="ECO:0000313" key="2">
    <source>
        <dbReference type="EMBL" id="PKR84642.1"/>
    </source>
</evidence>
<keyword evidence="1" id="KW-1133">Transmembrane helix</keyword>
<organism evidence="2 3">
    <name type="scientific">Heyndrickxia camelliae</name>
    <dbReference type="NCBI Taxonomy" id="1707093"/>
    <lineage>
        <taxon>Bacteria</taxon>
        <taxon>Bacillati</taxon>
        <taxon>Bacillota</taxon>
        <taxon>Bacilli</taxon>
        <taxon>Bacillales</taxon>
        <taxon>Bacillaceae</taxon>
        <taxon>Heyndrickxia</taxon>
    </lineage>
</organism>
<dbReference type="RefSeq" id="WP_101354666.1">
    <property type="nucleotide sequence ID" value="NZ_PIQO01000009.1"/>
</dbReference>
<proteinExistence type="predicted"/>
<evidence type="ECO:0008006" key="4">
    <source>
        <dbReference type="Google" id="ProtNLM"/>
    </source>
</evidence>
<evidence type="ECO:0000313" key="3">
    <source>
        <dbReference type="Proteomes" id="UP000233440"/>
    </source>
</evidence>
<dbReference type="EMBL" id="PIQO01000009">
    <property type="protein sequence ID" value="PKR84642.1"/>
    <property type="molecule type" value="Genomic_DNA"/>
</dbReference>
<accession>A0A2N3LJ36</accession>
<protein>
    <recommendedName>
        <fullName evidence="4">DUF3951 domain-containing protein</fullName>
    </recommendedName>
</protein>